<gene>
    <name evidence="2" type="ORF">MON41_11025</name>
</gene>
<comment type="caution">
    <text evidence="2">The sequence shown here is derived from an EMBL/GenBank/DDBJ whole genome shotgun (WGS) entry which is preliminary data.</text>
</comment>
<protein>
    <submittedName>
        <fullName evidence="2">Uncharacterized protein</fullName>
    </submittedName>
</protein>
<dbReference type="RefSeq" id="WP_120005906.1">
    <property type="nucleotide sequence ID" value="NZ_JALBUU010000004.1"/>
</dbReference>
<feature type="region of interest" description="Disordered" evidence="1">
    <location>
        <begin position="1"/>
        <end position="23"/>
    </location>
</feature>
<evidence type="ECO:0000256" key="1">
    <source>
        <dbReference type="SAM" id="MobiDB-lite"/>
    </source>
</evidence>
<keyword evidence="3" id="KW-1185">Reference proteome</keyword>
<dbReference type="EMBL" id="JALBUU010000004">
    <property type="protein sequence ID" value="MCI0754287.1"/>
    <property type="molecule type" value="Genomic_DNA"/>
</dbReference>
<accession>A0ABS9W4S8</accession>
<reference evidence="2 3" key="1">
    <citation type="submission" date="2022-03" db="EMBL/GenBank/DDBJ databases">
        <title>Complete genome analysis of Roseomonas KG 17.1 : a prolific producer of plant growth promoters.</title>
        <authorList>
            <person name="Saadouli I."/>
            <person name="Najjari A."/>
            <person name="Mosbah A."/>
            <person name="Ouzari H.I."/>
        </authorList>
    </citation>
    <scope>NUCLEOTIDE SEQUENCE [LARGE SCALE GENOMIC DNA]</scope>
    <source>
        <strain evidence="2 3">KG17-1</strain>
    </source>
</reference>
<dbReference type="Proteomes" id="UP001201985">
    <property type="component" value="Unassembled WGS sequence"/>
</dbReference>
<sequence>MGRGRSKGTVRPTRQITDPGREISRLRQELEEAQALLRQVELSRTEAGSLVLAKRLATLEEERQVARGLAVEATLARSKAEAELRQLRDAIDKASGWQGWLLRRAKRGLR</sequence>
<proteinExistence type="predicted"/>
<evidence type="ECO:0000313" key="2">
    <source>
        <dbReference type="EMBL" id="MCI0754287.1"/>
    </source>
</evidence>
<organism evidence="2 3">
    <name type="scientific">Teichococcus vastitatis</name>
    <dbReference type="NCBI Taxonomy" id="2307076"/>
    <lineage>
        <taxon>Bacteria</taxon>
        <taxon>Pseudomonadati</taxon>
        <taxon>Pseudomonadota</taxon>
        <taxon>Alphaproteobacteria</taxon>
        <taxon>Acetobacterales</taxon>
        <taxon>Roseomonadaceae</taxon>
        <taxon>Roseomonas</taxon>
    </lineage>
</organism>
<name>A0ABS9W4S8_9PROT</name>
<evidence type="ECO:0000313" key="3">
    <source>
        <dbReference type="Proteomes" id="UP001201985"/>
    </source>
</evidence>